<comment type="caution">
    <text evidence="2">The sequence shown here is derived from an EMBL/GenBank/DDBJ whole genome shotgun (WGS) entry which is preliminary data.</text>
</comment>
<evidence type="ECO:0000313" key="3">
    <source>
        <dbReference type="Proteomes" id="UP000078343"/>
    </source>
</evidence>
<dbReference type="InterPro" id="IPR053178">
    <property type="entry name" value="Osmoadaptation_assoc"/>
</dbReference>
<feature type="region of interest" description="Disordered" evidence="1">
    <location>
        <begin position="1"/>
        <end position="65"/>
    </location>
</feature>
<proteinExistence type="predicted"/>
<protein>
    <submittedName>
        <fullName evidence="2">Uncharacterized protein</fullName>
    </submittedName>
</protein>
<organism evidence="2 3">
    <name type="scientific">Fonsecaea erecta</name>
    <dbReference type="NCBI Taxonomy" id="1367422"/>
    <lineage>
        <taxon>Eukaryota</taxon>
        <taxon>Fungi</taxon>
        <taxon>Dikarya</taxon>
        <taxon>Ascomycota</taxon>
        <taxon>Pezizomycotina</taxon>
        <taxon>Eurotiomycetes</taxon>
        <taxon>Chaetothyriomycetidae</taxon>
        <taxon>Chaetothyriales</taxon>
        <taxon>Herpotrichiellaceae</taxon>
        <taxon>Fonsecaea</taxon>
    </lineage>
</organism>
<dbReference type="STRING" id="1367422.A0A178ZDH0"/>
<dbReference type="PANTHER" id="PTHR38111">
    <property type="entry name" value="ZN(2)-C6 FUNGAL-TYPE DOMAIN-CONTAINING PROTEIN-RELATED"/>
    <property type="match status" value="1"/>
</dbReference>
<feature type="compositionally biased region" description="Basic and acidic residues" evidence="1">
    <location>
        <begin position="36"/>
        <end position="53"/>
    </location>
</feature>
<keyword evidence="3" id="KW-1185">Reference proteome</keyword>
<name>A0A178ZDH0_9EURO</name>
<dbReference type="EMBL" id="LVYI01000007">
    <property type="protein sequence ID" value="OAP57511.1"/>
    <property type="molecule type" value="Genomic_DNA"/>
</dbReference>
<dbReference type="OrthoDB" id="3525185at2759"/>
<accession>A0A178ZDH0</accession>
<dbReference type="GeneID" id="30012417"/>
<evidence type="ECO:0000313" key="2">
    <source>
        <dbReference type="EMBL" id="OAP57511.1"/>
    </source>
</evidence>
<evidence type="ECO:0000256" key="1">
    <source>
        <dbReference type="SAM" id="MobiDB-lite"/>
    </source>
</evidence>
<sequence>MPIGRPRIPGTDAERAEARRNKVRANVQAFRRRQKEKQLAEKARRLHADDDGPHQTLASQPPTSAVLPPSCLRACEPSAVPLENPEFSIWLIPSEMGAKLVGSTYHVAFVHALKNRFVRLHSMRERAKNKAEQQMSICCSTWTITAALEIDRPETAVLIEALLAASLTKVGKERSEAEIALQGAYMHTRALQRLRYSLKRYQDGDRTISRTVLSSTALICAMSELVNDKSWASFNCHLLGVGALIFHGGAEGLNHQSAQEHFYGYRAIQTPFLFMNRQTSFLSESRWIDFPGKKEVEPAQRPLQSMLDVALKVLPVIVEQDTLKSWSLPRLRERYETVCTIVAELESWRSQLQSQHHEPLHTKVIASWEGVYEHRLDFPDSSIAVAFTMYTAVRIQVARLVTDISDEIISRAPTTDIDRNSTVLEALRWAHLACESLEYFHTGETKTAGRIATLWPLEMAWRLFTQLEEEGSMDVSQEIAWCRSAAERYAKLGIPPFQWR</sequence>
<dbReference type="AlphaFoldDB" id="A0A178ZDH0"/>
<gene>
    <name evidence="2" type="ORF">AYL99_08249</name>
</gene>
<dbReference type="Proteomes" id="UP000078343">
    <property type="component" value="Unassembled WGS sequence"/>
</dbReference>
<dbReference type="RefSeq" id="XP_018690878.1">
    <property type="nucleotide sequence ID" value="XM_018839757.1"/>
</dbReference>
<reference evidence="2 3" key="1">
    <citation type="submission" date="2016-04" db="EMBL/GenBank/DDBJ databases">
        <title>Draft genome of Fonsecaea erecta CBS 125763.</title>
        <authorList>
            <person name="Weiss V.A."/>
            <person name="Vicente V.A."/>
            <person name="Raittz R.T."/>
            <person name="Moreno L.F."/>
            <person name="De Souza E.M."/>
            <person name="Pedrosa F.O."/>
            <person name="Steffens M.B."/>
            <person name="Faoro H."/>
            <person name="Tadra-Sfeir M.Z."/>
            <person name="Najafzadeh M.J."/>
            <person name="Felipe M.S."/>
            <person name="Teixeira M."/>
            <person name="Sun J."/>
            <person name="Xi L."/>
            <person name="Gomes R."/>
            <person name="De Azevedo C.M."/>
            <person name="Salgado C.G."/>
            <person name="Da Silva M.B."/>
            <person name="Nascimento M.F."/>
            <person name="Queiroz-Telles F."/>
            <person name="Attili D.S."/>
            <person name="Gorbushina A."/>
        </authorList>
    </citation>
    <scope>NUCLEOTIDE SEQUENCE [LARGE SCALE GENOMIC DNA]</scope>
    <source>
        <strain evidence="2 3">CBS 125763</strain>
    </source>
</reference>